<accession>A0ABY2WID0</accession>
<dbReference type="Gene3D" id="1.10.10.10">
    <property type="entry name" value="Winged helix-like DNA-binding domain superfamily/Winged helix DNA-binding domain"/>
    <property type="match status" value="1"/>
</dbReference>
<dbReference type="SUPFAM" id="SSF88946">
    <property type="entry name" value="Sigma2 domain of RNA polymerase sigma factors"/>
    <property type="match status" value="1"/>
</dbReference>
<comment type="similarity">
    <text evidence="1">Belongs to the sigma-70 factor family. ECF subfamily.</text>
</comment>
<evidence type="ECO:0000259" key="7">
    <source>
        <dbReference type="Pfam" id="PF08281"/>
    </source>
</evidence>
<dbReference type="InterPro" id="IPR036388">
    <property type="entry name" value="WH-like_DNA-bd_sf"/>
</dbReference>
<keyword evidence="4" id="KW-0238">DNA-binding</keyword>
<dbReference type="Proteomes" id="UP000751614">
    <property type="component" value="Unassembled WGS sequence"/>
</dbReference>
<evidence type="ECO:0000313" key="8">
    <source>
        <dbReference type="EMBL" id="TMU54609.1"/>
    </source>
</evidence>
<evidence type="ECO:0000256" key="3">
    <source>
        <dbReference type="ARBA" id="ARBA00023082"/>
    </source>
</evidence>
<evidence type="ECO:0000256" key="2">
    <source>
        <dbReference type="ARBA" id="ARBA00023015"/>
    </source>
</evidence>
<gene>
    <name evidence="8" type="ORF">FGG15_10380</name>
</gene>
<sequence>MIMEIKDEVLVKKYMEGNEAVLGQLINKHNRRISGYIFSKVKDREITEDIFQDTFVKVIKTLKRGDYREQGKFLPWVMQIAHNLIVDYLRKRRRLAIFESKDDFDIFSVIEDGEPNAESNLIKQQLDKNLIRLVEQLHHDQKEVLMMRIFRGMSYTEISENTGVGINTALGRMRYALINLRKLVESQNVNIME</sequence>
<evidence type="ECO:0000313" key="9">
    <source>
        <dbReference type="Proteomes" id="UP000751614"/>
    </source>
</evidence>
<evidence type="ECO:0000259" key="6">
    <source>
        <dbReference type="Pfam" id="PF04542"/>
    </source>
</evidence>
<dbReference type="SUPFAM" id="SSF88659">
    <property type="entry name" value="Sigma3 and sigma4 domains of RNA polymerase sigma factors"/>
    <property type="match status" value="1"/>
</dbReference>
<dbReference type="PANTHER" id="PTHR43133">
    <property type="entry name" value="RNA POLYMERASE ECF-TYPE SIGMA FACTO"/>
    <property type="match status" value="1"/>
</dbReference>
<dbReference type="Pfam" id="PF04542">
    <property type="entry name" value="Sigma70_r2"/>
    <property type="match status" value="1"/>
</dbReference>
<feature type="domain" description="RNA polymerase sigma factor 70 region 4 type 2" evidence="7">
    <location>
        <begin position="129"/>
        <end position="168"/>
    </location>
</feature>
<dbReference type="EMBL" id="VCNI01000002">
    <property type="protein sequence ID" value="TMU54609.1"/>
    <property type="molecule type" value="Genomic_DNA"/>
</dbReference>
<dbReference type="InterPro" id="IPR013325">
    <property type="entry name" value="RNA_pol_sigma_r2"/>
</dbReference>
<dbReference type="InterPro" id="IPR039425">
    <property type="entry name" value="RNA_pol_sigma-70-like"/>
</dbReference>
<dbReference type="PANTHER" id="PTHR43133:SF8">
    <property type="entry name" value="RNA POLYMERASE SIGMA FACTOR HI_1459-RELATED"/>
    <property type="match status" value="1"/>
</dbReference>
<organism evidence="8 9">
    <name type="scientific">Flagellimonas algicola</name>
    <dbReference type="NCBI Taxonomy" id="2583815"/>
    <lineage>
        <taxon>Bacteria</taxon>
        <taxon>Pseudomonadati</taxon>
        <taxon>Bacteroidota</taxon>
        <taxon>Flavobacteriia</taxon>
        <taxon>Flavobacteriales</taxon>
        <taxon>Flavobacteriaceae</taxon>
        <taxon>Flagellimonas</taxon>
    </lineage>
</organism>
<evidence type="ECO:0000256" key="4">
    <source>
        <dbReference type="ARBA" id="ARBA00023125"/>
    </source>
</evidence>
<keyword evidence="9" id="KW-1185">Reference proteome</keyword>
<proteinExistence type="inferred from homology"/>
<dbReference type="InterPro" id="IPR007627">
    <property type="entry name" value="RNA_pol_sigma70_r2"/>
</dbReference>
<name>A0ABY2WID0_9FLAO</name>
<evidence type="ECO:0000256" key="5">
    <source>
        <dbReference type="ARBA" id="ARBA00023163"/>
    </source>
</evidence>
<keyword evidence="5" id="KW-0804">Transcription</keyword>
<keyword evidence="3" id="KW-0731">Sigma factor</keyword>
<dbReference type="InterPro" id="IPR013324">
    <property type="entry name" value="RNA_pol_sigma_r3/r4-like"/>
</dbReference>
<keyword evidence="2" id="KW-0805">Transcription regulation</keyword>
<dbReference type="InterPro" id="IPR013249">
    <property type="entry name" value="RNA_pol_sigma70_r4_t2"/>
</dbReference>
<dbReference type="InterPro" id="IPR014284">
    <property type="entry name" value="RNA_pol_sigma-70_dom"/>
</dbReference>
<comment type="caution">
    <text evidence="8">The sequence shown here is derived from an EMBL/GenBank/DDBJ whole genome shotgun (WGS) entry which is preliminary data.</text>
</comment>
<dbReference type="NCBIfam" id="TIGR02937">
    <property type="entry name" value="sigma70-ECF"/>
    <property type="match status" value="1"/>
</dbReference>
<dbReference type="Pfam" id="PF08281">
    <property type="entry name" value="Sigma70_r4_2"/>
    <property type="match status" value="1"/>
</dbReference>
<reference evidence="8 9" key="1">
    <citation type="submission" date="2019-05" db="EMBL/GenBank/DDBJ databases">
        <title>Flagellimonas sp. AsT0115, sp. nov., isolated from a marine red algae, Asparagopsis taxiformis.</title>
        <authorList>
            <person name="Kim J."/>
            <person name="Jeong S.E."/>
            <person name="Jeon C.O."/>
        </authorList>
    </citation>
    <scope>NUCLEOTIDE SEQUENCE [LARGE SCALE GENOMIC DNA]</scope>
    <source>
        <strain evidence="8 9">AsT0115</strain>
    </source>
</reference>
<protein>
    <submittedName>
        <fullName evidence="8">Sigma-70 family RNA polymerase sigma factor</fullName>
    </submittedName>
</protein>
<evidence type="ECO:0000256" key="1">
    <source>
        <dbReference type="ARBA" id="ARBA00010641"/>
    </source>
</evidence>
<feature type="domain" description="RNA polymerase sigma-70 region 2" evidence="6">
    <location>
        <begin position="25"/>
        <end position="94"/>
    </location>
</feature>
<dbReference type="Gene3D" id="1.10.1740.10">
    <property type="match status" value="1"/>
</dbReference>